<sequence>MLTTLAIGNYRSVLNLTVPLGPLNVVTGANGSGKSNLYRALRLLAATARDDVIAALAAEGGLESTFWAGPETLTKGMRNGSVPVQGGPRQHSRRLRLGFNDEDYGYLIELGLPKPDATTAFNLDPEIKRELIWAGSGYRPATALVDRRGPLVKTRGEGPWQVISEHLNSFDSLFSQVADARTTPEVVTLRERIRGWRFYDHFRTDQDAPARQVQLGTRTPVLHHDGRDLAAALQTIREIGDARALDSAIEDAFPGARLAIVPLDDGRLKIAFHQYGLLRPLTAAELSDGTLRYLLLIAALLTPRPPSLMVLNEPENSLHPDLLPALARLIARASRHSQVWVISHARRLVAALNQAPDCHGVELEKELGETRIMGQGLLNTPRWNWP</sequence>
<dbReference type="PIRSF" id="PIRSF029347">
    <property type="entry name" value="RecF"/>
    <property type="match status" value="1"/>
</dbReference>
<name>A0A9Q3ZES5_9GAMM</name>
<dbReference type="PANTHER" id="PTHR32182">
    <property type="entry name" value="DNA REPLICATION AND REPAIR PROTEIN RECF"/>
    <property type="match status" value="1"/>
</dbReference>
<dbReference type="Proteomes" id="UP001107961">
    <property type="component" value="Unassembled WGS sequence"/>
</dbReference>
<evidence type="ECO:0000313" key="3">
    <source>
        <dbReference type="Proteomes" id="UP001107961"/>
    </source>
</evidence>
<protein>
    <submittedName>
        <fullName evidence="2">AAA family ATPase</fullName>
    </submittedName>
</protein>
<dbReference type="Pfam" id="PF13304">
    <property type="entry name" value="AAA_21"/>
    <property type="match status" value="1"/>
</dbReference>
<dbReference type="GO" id="GO:0000731">
    <property type="term" value="P:DNA synthesis involved in DNA repair"/>
    <property type="evidence" value="ECO:0007669"/>
    <property type="project" value="TreeGrafter"/>
</dbReference>
<dbReference type="FunFam" id="3.40.50.300:FF:002534">
    <property type="entry name" value="Putative RecF protein"/>
    <property type="match status" value="1"/>
</dbReference>
<dbReference type="GO" id="GO:0006302">
    <property type="term" value="P:double-strand break repair"/>
    <property type="evidence" value="ECO:0007669"/>
    <property type="project" value="TreeGrafter"/>
</dbReference>
<dbReference type="Gene3D" id="3.40.50.300">
    <property type="entry name" value="P-loop containing nucleotide triphosphate hydrolases"/>
    <property type="match status" value="2"/>
</dbReference>
<dbReference type="KEGG" id="axe:P40_01730"/>
<dbReference type="GO" id="GO:0016887">
    <property type="term" value="F:ATP hydrolysis activity"/>
    <property type="evidence" value="ECO:0007669"/>
    <property type="project" value="InterPro"/>
</dbReference>
<dbReference type="RefSeq" id="WP_080530280.1">
    <property type="nucleotide sequence ID" value="NZ_CBDDTQ010000003.1"/>
</dbReference>
<organism evidence="2 3">
    <name type="scientific">Alloalcanivorax xenomutans</name>
    <dbReference type="NCBI Taxonomy" id="1094342"/>
    <lineage>
        <taxon>Bacteria</taxon>
        <taxon>Pseudomonadati</taxon>
        <taxon>Pseudomonadota</taxon>
        <taxon>Gammaproteobacteria</taxon>
        <taxon>Oceanospirillales</taxon>
        <taxon>Alcanivoracaceae</taxon>
        <taxon>Alloalcanivorax</taxon>
    </lineage>
</organism>
<dbReference type="InterPro" id="IPR003959">
    <property type="entry name" value="ATPase_AAA_core"/>
</dbReference>
<keyword evidence="3" id="KW-1185">Reference proteome</keyword>
<feature type="domain" description="ATPase AAA-type core" evidence="1">
    <location>
        <begin position="23"/>
        <end position="344"/>
    </location>
</feature>
<dbReference type="FunFam" id="3.40.50.300:FF:002708">
    <property type="entry name" value="FeS assembly ATPase SufC"/>
    <property type="match status" value="1"/>
</dbReference>
<reference evidence="2" key="1">
    <citation type="submission" date="2022-01" db="EMBL/GenBank/DDBJ databases">
        <authorList>
            <person name="Karlyshev A.V."/>
            <person name="Jaspars M."/>
        </authorList>
    </citation>
    <scope>NUCLEOTIDE SEQUENCE</scope>
    <source>
        <strain evidence="2">AGSA3-2</strain>
    </source>
</reference>
<dbReference type="AlphaFoldDB" id="A0A9Q3ZES5"/>
<comment type="caution">
    <text evidence="2">The sequence shown here is derived from an EMBL/GenBank/DDBJ whole genome shotgun (WGS) entry which is preliminary data.</text>
</comment>
<gene>
    <name evidence="2" type="ORF">LZG35_09230</name>
</gene>
<dbReference type="SUPFAM" id="SSF52540">
    <property type="entry name" value="P-loop containing nucleoside triphosphate hydrolases"/>
    <property type="match status" value="1"/>
</dbReference>
<evidence type="ECO:0000313" key="2">
    <source>
        <dbReference type="EMBL" id="MCE7508816.1"/>
    </source>
</evidence>
<dbReference type="InterPro" id="IPR014555">
    <property type="entry name" value="RecF-like"/>
</dbReference>
<evidence type="ECO:0000259" key="1">
    <source>
        <dbReference type="Pfam" id="PF13304"/>
    </source>
</evidence>
<accession>A0A9Q3ZES5</accession>
<dbReference type="PANTHER" id="PTHR32182:SF25">
    <property type="entry name" value="SLR1056 PROTEIN"/>
    <property type="match status" value="1"/>
</dbReference>
<dbReference type="InterPro" id="IPR027417">
    <property type="entry name" value="P-loop_NTPase"/>
</dbReference>
<dbReference type="EMBL" id="JAJVKT010000009">
    <property type="protein sequence ID" value="MCE7508816.1"/>
    <property type="molecule type" value="Genomic_DNA"/>
</dbReference>
<dbReference type="GO" id="GO:0005524">
    <property type="term" value="F:ATP binding"/>
    <property type="evidence" value="ECO:0007669"/>
    <property type="project" value="InterPro"/>
</dbReference>
<proteinExistence type="predicted"/>